<protein>
    <submittedName>
        <fullName evidence="1">Uncharacterized protein</fullName>
    </submittedName>
</protein>
<dbReference type="SUPFAM" id="SSF48452">
    <property type="entry name" value="TPR-like"/>
    <property type="match status" value="1"/>
</dbReference>
<sequence>SYQAVKEFILGSFDEAIAKMEKAISLDRNHLLYYWNLGRLLMLTEKLSEAKSCYKDAIKLVKISDYKDKEKLEKSLRNEINHFSSKKYGRPIADVM</sequence>
<proteinExistence type="predicted"/>
<gene>
    <name evidence="1" type="ORF">S12H4_33801</name>
</gene>
<dbReference type="AlphaFoldDB" id="X1V7M1"/>
<feature type="non-terminal residue" evidence="1">
    <location>
        <position position="1"/>
    </location>
</feature>
<name>X1V7M1_9ZZZZ</name>
<organism evidence="1">
    <name type="scientific">marine sediment metagenome</name>
    <dbReference type="NCBI Taxonomy" id="412755"/>
    <lineage>
        <taxon>unclassified sequences</taxon>
        <taxon>metagenomes</taxon>
        <taxon>ecological metagenomes</taxon>
    </lineage>
</organism>
<accession>X1V7M1</accession>
<reference evidence="1" key="1">
    <citation type="journal article" date="2014" name="Front. Microbiol.">
        <title>High frequency of phylogenetically diverse reductive dehalogenase-homologous genes in deep subseafloor sedimentary metagenomes.</title>
        <authorList>
            <person name="Kawai M."/>
            <person name="Futagami T."/>
            <person name="Toyoda A."/>
            <person name="Takaki Y."/>
            <person name="Nishi S."/>
            <person name="Hori S."/>
            <person name="Arai W."/>
            <person name="Tsubouchi T."/>
            <person name="Morono Y."/>
            <person name="Uchiyama I."/>
            <person name="Ito T."/>
            <person name="Fujiyama A."/>
            <person name="Inagaki F."/>
            <person name="Takami H."/>
        </authorList>
    </citation>
    <scope>NUCLEOTIDE SEQUENCE</scope>
    <source>
        <strain evidence="1">Expedition CK06-06</strain>
    </source>
</reference>
<dbReference type="Pfam" id="PF13181">
    <property type="entry name" value="TPR_8"/>
    <property type="match status" value="2"/>
</dbReference>
<dbReference type="Gene3D" id="1.25.40.10">
    <property type="entry name" value="Tetratricopeptide repeat domain"/>
    <property type="match status" value="1"/>
</dbReference>
<comment type="caution">
    <text evidence="1">The sequence shown here is derived from an EMBL/GenBank/DDBJ whole genome shotgun (WGS) entry which is preliminary data.</text>
</comment>
<evidence type="ECO:0000313" key="1">
    <source>
        <dbReference type="EMBL" id="GAJ01020.1"/>
    </source>
</evidence>
<dbReference type="InterPro" id="IPR011990">
    <property type="entry name" value="TPR-like_helical_dom_sf"/>
</dbReference>
<dbReference type="EMBL" id="BARW01019949">
    <property type="protein sequence ID" value="GAJ01020.1"/>
    <property type="molecule type" value="Genomic_DNA"/>
</dbReference>
<dbReference type="InterPro" id="IPR019734">
    <property type="entry name" value="TPR_rpt"/>
</dbReference>